<protein>
    <submittedName>
        <fullName evidence="1">WAT1-related protein</fullName>
    </submittedName>
</protein>
<accession>A0ACC0G6M9</accession>
<dbReference type="Proteomes" id="UP001060215">
    <property type="component" value="Chromosome 10"/>
</dbReference>
<proteinExistence type="predicted"/>
<sequence>MLKGGVVPCLMMVTMEACNIVLTIKASTTMSREGMSPLVFVAYTNILSSFLLLPSSFLFHNHSILGAAIVGMEYYTVMWGQIRADETHIDHHHHHGIMDSSEDKVPLLEGDSQV</sequence>
<name>A0ACC0G6M9_9ERIC</name>
<evidence type="ECO:0000313" key="1">
    <source>
        <dbReference type="EMBL" id="KAI7996761.1"/>
    </source>
</evidence>
<evidence type="ECO:0000313" key="2">
    <source>
        <dbReference type="Proteomes" id="UP001060215"/>
    </source>
</evidence>
<organism evidence="1 2">
    <name type="scientific">Camellia lanceoleosa</name>
    <dbReference type="NCBI Taxonomy" id="1840588"/>
    <lineage>
        <taxon>Eukaryota</taxon>
        <taxon>Viridiplantae</taxon>
        <taxon>Streptophyta</taxon>
        <taxon>Embryophyta</taxon>
        <taxon>Tracheophyta</taxon>
        <taxon>Spermatophyta</taxon>
        <taxon>Magnoliopsida</taxon>
        <taxon>eudicotyledons</taxon>
        <taxon>Gunneridae</taxon>
        <taxon>Pentapetalae</taxon>
        <taxon>asterids</taxon>
        <taxon>Ericales</taxon>
        <taxon>Theaceae</taxon>
        <taxon>Camellia</taxon>
    </lineage>
</organism>
<reference evidence="1 2" key="1">
    <citation type="journal article" date="2022" name="Plant J.">
        <title>Chromosome-level genome of Camellia lanceoleosa provides a valuable resource for understanding genome evolution and self-incompatibility.</title>
        <authorList>
            <person name="Gong W."/>
            <person name="Xiao S."/>
            <person name="Wang L."/>
            <person name="Liao Z."/>
            <person name="Chang Y."/>
            <person name="Mo W."/>
            <person name="Hu G."/>
            <person name="Li W."/>
            <person name="Zhao G."/>
            <person name="Zhu H."/>
            <person name="Hu X."/>
            <person name="Ji K."/>
            <person name="Xiang X."/>
            <person name="Song Q."/>
            <person name="Yuan D."/>
            <person name="Jin S."/>
            <person name="Zhang L."/>
        </authorList>
    </citation>
    <scope>NUCLEOTIDE SEQUENCE [LARGE SCALE GENOMIC DNA]</scope>
    <source>
        <strain evidence="1">SQ_2022a</strain>
    </source>
</reference>
<comment type="caution">
    <text evidence="1">The sequence shown here is derived from an EMBL/GenBank/DDBJ whole genome shotgun (WGS) entry which is preliminary data.</text>
</comment>
<dbReference type="EMBL" id="CM045767">
    <property type="protein sequence ID" value="KAI7996761.1"/>
    <property type="molecule type" value="Genomic_DNA"/>
</dbReference>
<gene>
    <name evidence="1" type="ORF">LOK49_LG10G00453</name>
</gene>
<keyword evidence="2" id="KW-1185">Reference proteome</keyword>